<protein>
    <submittedName>
        <fullName evidence="2">Alpha/beta hydrolase</fullName>
    </submittedName>
</protein>
<evidence type="ECO:0000313" key="2">
    <source>
        <dbReference type="EMBL" id="AZQ62807.1"/>
    </source>
</evidence>
<dbReference type="PANTHER" id="PTHR11614">
    <property type="entry name" value="PHOSPHOLIPASE-RELATED"/>
    <property type="match status" value="1"/>
</dbReference>
<dbReference type="AlphaFoldDB" id="A0A3Q9FR43"/>
<dbReference type="Proteomes" id="UP000267268">
    <property type="component" value="Chromosome 1"/>
</dbReference>
<dbReference type="OrthoDB" id="9780932at2"/>
<accession>A0A3Q9FR43</accession>
<dbReference type="EMBL" id="CP034562">
    <property type="protein sequence ID" value="AZQ62807.1"/>
    <property type="molecule type" value="Genomic_DNA"/>
</dbReference>
<keyword evidence="2" id="KW-0378">Hydrolase</keyword>
<sequence length="280" mass="31544">MKEFEYNWTTNDTIEIYGKCWLPEIEEPKAIVCLVHGFGEHILRYNHVAKFFNDNGIGFIGYDQRGHGQTKGKRGVVPSYEDVLYNVSEFLALVNDKLPNIPMFLYGHSMGGNIATSFLLKEQPTTLKGAIITSPWLRLATDPPAWQESIGKFIGSIIKGFVIPSKLNPPDLSSDLSVGEAYVKDPLVHNKICTALYFGVKDAGEWNIKNADKLNVPTLLMHGTADNITSEKASKEFSDNAPSVLMTFKKWENLRHEIHNEVIKEDVLNEMLQFIEKEIA</sequence>
<reference evidence="2 3" key="1">
    <citation type="submission" date="2018-12" db="EMBL/GenBank/DDBJ databases">
        <title>Flammeovirga pectinis sp. nov., isolated from the gut of the Korean scallop, Patinopecten yessoensis.</title>
        <authorList>
            <person name="Bae J.-W."/>
            <person name="Jeong Y.-S."/>
            <person name="Kang W."/>
        </authorList>
    </citation>
    <scope>NUCLEOTIDE SEQUENCE [LARGE SCALE GENOMIC DNA]</scope>
    <source>
        <strain evidence="2 3">L12M1</strain>
    </source>
</reference>
<dbReference type="RefSeq" id="WP_126614674.1">
    <property type="nucleotide sequence ID" value="NZ_CP034562.1"/>
</dbReference>
<proteinExistence type="predicted"/>
<organism evidence="2 3">
    <name type="scientific">Flammeovirga pectinis</name>
    <dbReference type="NCBI Taxonomy" id="2494373"/>
    <lineage>
        <taxon>Bacteria</taxon>
        <taxon>Pseudomonadati</taxon>
        <taxon>Bacteroidota</taxon>
        <taxon>Cytophagia</taxon>
        <taxon>Cytophagales</taxon>
        <taxon>Flammeovirgaceae</taxon>
        <taxon>Flammeovirga</taxon>
    </lineage>
</organism>
<dbReference type="InterPro" id="IPR051044">
    <property type="entry name" value="MAG_DAG_Lipase"/>
</dbReference>
<feature type="domain" description="Serine aminopeptidase S33" evidence="1">
    <location>
        <begin position="27"/>
        <end position="261"/>
    </location>
</feature>
<keyword evidence="3" id="KW-1185">Reference proteome</keyword>
<dbReference type="Gene3D" id="3.40.50.1820">
    <property type="entry name" value="alpha/beta hydrolase"/>
    <property type="match status" value="1"/>
</dbReference>
<gene>
    <name evidence="2" type="ORF">EI427_11355</name>
</gene>
<name>A0A3Q9FR43_9BACT</name>
<dbReference type="InterPro" id="IPR029058">
    <property type="entry name" value="AB_hydrolase_fold"/>
</dbReference>
<evidence type="ECO:0000313" key="3">
    <source>
        <dbReference type="Proteomes" id="UP000267268"/>
    </source>
</evidence>
<dbReference type="KEGG" id="fll:EI427_11355"/>
<dbReference type="SUPFAM" id="SSF53474">
    <property type="entry name" value="alpha/beta-Hydrolases"/>
    <property type="match status" value="1"/>
</dbReference>
<evidence type="ECO:0000259" key="1">
    <source>
        <dbReference type="Pfam" id="PF12146"/>
    </source>
</evidence>
<dbReference type="InterPro" id="IPR022742">
    <property type="entry name" value="Hydrolase_4"/>
</dbReference>
<dbReference type="GO" id="GO:0016787">
    <property type="term" value="F:hydrolase activity"/>
    <property type="evidence" value="ECO:0007669"/>
    <property type="project" value="UniProtKB-KW"/>
</dbReference>
<dbReference type="Pfam" id="PF12146">
    <property type="entry name" value="Hydrolase_4"/>
    <property type="match status" value="1"/>
</dbReference>